<dbReference type="SUPFAM" id="SSF117396">
    <property type="entry name" value="TM1631-like"/>
    <property type="match status" value="1"/>
</dbReference>
<evidence type="ECO:0000313" key="1">
    <source>
        <dbReference type="EMBL" id="SHI20988.1"/>
    </source>
</evidence>
<dbReference type="Gene3D" id="3.20.20.410">
    <property type="entry name" value="Protein of unknown function UPF0759"/>
    <property type="match status" value="1"/>
</dbReference>
<name>A0A1M5ZA29_9BURK</name>
<sequence length="293" mass="33484">MGHIRIGISGWRYAGWRKVFYPDKLAQARELEFASRAVQTIEINGSFYSLQSPQRYASWRDATPPGFVFSVKGSRYLTHTLRFRDAAASHAALANFFASGLFNLREKLGPILWQFPPSFKFDDSAFEAILRQLPKDTDAAATLAAQHDAHVQAPCVSAPRKRRLRHAIEVRHASFCDERFIKLLRKYRAALVVSDSVADWPYAEDLTSDFVYMRLHGTQTLYGGKYSDPALDRWAARIRDWAGGREPEDARRISPARARRRAGRDVFCYFDNDKKVQAPFDAQRMMKRLDSGS</sequence>
<reference evidence="1 2" key="1">
    <citation type="submission" date="2016-11" db="EMBL/GenBank/DDBJ databases">
        <authorList>
            <person name="Jaros S."/>
            <person name="Januszkiewicz K."/>
            <person name="Wedrychowicz H."/>
        </authorList>
    </citation>
    <scope>NUCLEOTIDE SEQUENCE [LARGE SCALE GENOMIC DNA]</scope>
    <source>
        <strain evidence="1 2">CGMCC 1.10190</strain>
    </source>
</reference>
<protein>
    <submittedName>
        <fullName evidence="1">Uncharacterized conserved protein YecE, DUF72 family</fullName>
    </submittedName>
</protein>
<dbReference type="InterPro" id="IPR002763">
    <property type="entry name" value="DUF72"/>
</dbReference>
<dbReference type="InterPro" id="IPR036520">
    <property type="entry name" value="UPF0759_sf"/>
</dbReference>
<evidence type="ECO:0000313" key="2">
    <source>
        <dbReference type="Proteomes" id="UP000184226"/>
    </source>
</evidence>
<dbReference type="PANTHER" id="PTHR30348:SF4">
    <property type="entry name" value="DUF72 DOMAIN-CONTAINING PROTEIN"/>
    <property type="match status" value="1"/>
</dbReference>
<organism evidence="1 2">
    <name type="scientific">Pollutimonas bauzanensis</name>
    <dbReference type="NCBI Taxonomy" id="658167"/>
    <lineage>
        <taxon>Bacteria</taxon>
        <taxon>Pseudomonadati</taxon>
        <taxon>Pseudomonadota</taxon>
        <taxon>Betaproteobacteria</taxon>
        <taxon>Burkholderiales</taxon>
        <taxon>Alcaligenaceae</taxon>
        <taxon>Pollutimonas</taxon>
    </lineage>
</organism>
<dbReference type="STRING" id="658167.SAMN04488135_11366"/>
<dbReference type="AlphaFoldDB" id="A0A1M5ZA29"/>
<dbReference type="RefSeq" id="WP_073106817.1">
    <property type="nucleotide sequence ID" value="NZ_FQXE01000013.1"/>
</dbReference>
<dbReference type="OrthoDB" id="9780310at2"/>
<gene>
    <name evidence="1" type="ORF">SAMN04488135_11366</name>
</gene>
<dbReference type="Pfam" id="PF01904">
    <property type="entry name" value="DUF72"/>
    <property type="match status" value="1"/>
</dbReference>
<dbReference type="EMBL" id="FQXE01000013">
    <property type="protein sequence ID" value="SHI20988.1"/>
    <property type="molecule type" value="Genomic_DNA"/>
</dbReference>
<accession>A0A1M5ZA29</accession>
<dbReference type="PANTHER" id="PTHR30348">
    <property type="entry name" value="UNCHARACTERIZED PROTEIN YECE"/>
    <property type="match status" value="1"/>
</dbReference>
<dbReference type="Proteomes" id="UP000184226">
    <property type="component" value="Unassembled WGS sequence"/>
</dbReference>
<proteinExistence type="predicted"/>
<keyword evidence="2" id="KW-1185">Reference proteome</keyword>